<organism evidence="3 4">
    <name type="scientific">Thalassoglobus polymorphus</name>
    <dbReference type="NCBI Taxonomy" id="2527994"/>
    <lineage>
        <taxon>Bacteria</taxon>
        <taxon>Pseudomonadati</taxon>
        <taxon>Planctomycetota</taxon>
        <taxon>Planctomycetia</taxon>
        <taxon>Planctomycetales</taxon>
        <taxon>Planctomycetaceae</taxon>
        <taxon>Thalassoglobus</taxon>
    </lineage>
</organism>
<dbReference type="KEGG" id="tpol:Mal48_40550"/>
<dbReference type="GO" id="GO:0032259">
    <property type="term" value="P:methylation"/>
    <property type="evidence" value="ECO:0007669"/>
    <property type="project" value="UniProtKB-KW"/>
</dbReference>
<evidence type="ECO:0000259" key="2">
    <source>
        <dbReference type="Pfam" id="PF01266"/>
    </source>
</evidence>
<evidence type="ECO:0000313" key="4">
    <source>
        <dbReference type="Proteomes" id="UP000315724"/>
    </source>
</evidence>
<dbReference type="GO" id="GO:0008168">
    <property type="term" value="F:methyltransferase activity"/>
    <property type="evidence" value="ECO:0007669"/>
    <property type="project" value="UniProtKB-KW"/>
</dbReference>
<name>A0A517QT23_9PLAN</name>
<dbReference type="SUPFAM" id="SSF51905">
    <property type="entry name" value="FAD/NAD(P)-binding domain"/>
    <property type="match status" value="1"/>
</dbReference>
<dbReference type="GO" id="GO:0005737">
    <property type="term" value="C:cytoplasm"/>
    <property type="evidence" value="ECO:0007669"/>
    <property type="project" value="TreeGrafter"/>
</dbReference>
<keyword evidence="4" id="KW-1185">Reference proteome</keyword>
<dbReference type="PANTHER" id="PTHR13847">
    <property type="entry name" value="SARCOSINE DEHYDROGENASE-RELATED"/>
    <property type="match status" value="1"/>
</dbReference>
<dbReference type="InterPro" id="IPR036188">
    <property type="entry name" value="FAD/NAD-bd_sf"/>
</dbReference>
<proteinExistence type="predicted"/>
<keyword evidence="3" id="KW-0808">Transferase</keyword>
<keyword evidence="3" id="KW-0489">Methyltransferase</keyword>
<gene>
    <name evidence="3" type="ORF">Mal48_40550</name>
</gene>
<feature type="domain" description="FAD dependent oxidoreductase" evidence="2">
    <location>
        <begin position="7"/>
        <end position="331"/>
    </location>
</feature>
<reference evidence="3 4" key="1">
    <citation type="submission" date="2019-02" db="EMBL/GenBank/DDBJ databases">
        <title>Deep-cultivation of Planctomycetes and their phenomic and genomic characterization uncovers novel biology.</title>
        <authorList>
            <person name="Wiegand S."/>
            <person name="Jogler M."/>
            <person name="Boedeker C."/>
            <person name="Pinto D."/>
            <person name="Vollmers J."/>
            <person name="Rivas-Marin E."/>
            <person name="Kohn T."/>
            <person name="Peeters S.H."/>
            <person name="Heuer A."/>
            <person name="Rast P."/>
            <person name="Oberbeckmann S."/>
            <person name="Bunk B."/>
            <person name="Jeske O."/>
            <person name="Meyerdierks A."/>
            <person name="Storesund J.E."/>
            <person name="Kallscheuer N."/>
            <person name="Luecker S."/>
            <person name="Lage O.M."/>
            <person name="Pohl T."/>
            <person name="Merkel B.J."/>
            <person name="Hornburger P."/>
            <person name="Mueller R.-W."/>
            <person name="Bruemmer F."/>
            <person name="Labrenz M."/>
            <person name="Spormann A.M."/>
            <person name="Op den Camp H."/>
            <person name="Overmann J."/>
            <person name="Amann R."/>
            <person name="Jetten M.S.M."/>
            <person name="Mascher T."/>
            <person name="Medema M.H."/>
            <person name="Devos D.P."/>
            <person name="Kaster A.-K."/>
            <person name="Ovreas L."/>
            <person name="Rohde M."/>
            <person name="Galperin M.Y."/>
            <person name="Jogler C."/>
        </authorList>
    </citation>
    <scope>NUCLEOTIDE SEQUENCE [LARGE SCALE GENOMIC DNA]</scope>
    <source>
        <strain evidence="3 4">Mal48</strain>
    </source>
</reference>
<keyword evidence="1" id="KW-0560">Oxidoreductase</keyword>
<evidence type="ECO:0000313" key="3">
    <source>
        <dbReference type="EMBL" id="QDT34783.1"/>
    </source>
</evidence>
<accession>A0A517QT23</accession>
<sequence length="353" mass="40004">MMRNPVDVIILGQGIAGTTLAWRLLSAGCSVMVLDRGDRMTASKIAAGLMTPITGKRFAISWDWEDFYSEASQFYREVESKTGTHFFDELSMLRLFQTAEERQTFEGKLSRLTGLVSSTHPDFKTFQHAAAEGGFEMIGGRLHVEEYLKASRKMFQSMDSYIECSIDVQAEIEIQPNKIVIPKLNLTGKQFVSCQGFQSTMLPYFDSVKFNPAKGEILDIKTRNSNIDRVVHRGIWMSPRGKQLRIGATYDWSDLSTNVTENGRHWLTCRLNKLLPSEYEIVQHQAAIRPTMKDFHPVLGAHPKLNNVRIFNGLGSKGALMAPRLAQMLTNQLLHQTPLPLNLSVERWFQEES</sequence>
<dbReference type="EMBL" id="CP036267">
    <property type="protein sequence ID" value="QDT34783.1"/>
    <property type="molecule type" value="Genomic_DNA"/>
</dbReference>
<protein>
    <submittedName>
        <fullName evidence="3">Bifunctional tRNA (Mnm(5)s(2)U34)-methyltransferase/FAD-dependent cmnm(5)s(2)U34 oxidoreductase</fullName>
    </submittedName>
</protein>
<dbReference type="SUPFAM" id="SSF54373">
    <property type="entry name" value="FAD-linked reductases, C-terminal domain"/>
    <property type="match status" value="1"/>
</dbReference>
<evidence type="ECO:0000256" key="1">
    <source>
        <dbReference type="ARBA" id="ARBA00023002"/>
    </source>
</evidence>
<dbReference type="OrthoDB" id="214253at2"/>
<dbReference type="Gene3D" id="3.50.50.60">
    <property type="entry name" value="FAD/NAD(P)-binding domain"/>
    <property type="match status" value="1"/>
</dbReference>
<dbReference type="InterPro" id="IPR006076">
    <property type="entry name" value="FAD-dep_OxRdtase"/>
</dbReference>
<dbReference type="AlphaFoldDB" id="A0A517QT23"/>
<dbReference type="RefSeq" id="WP_145203256.1">
    <property type="nucleotide sequence ID" value="NZ_CP036267.1"/>
</dbReference>
<dbReference type="PANTHER" id="PTHR13847:SF289">
    <property type="entry name" value="GLYCINE OXIDASE"/>
    <property type="match status" value="1"/>
</dbReference>
<dbReference type="Proteomes" id="UP000315724">
    <property type="component" value="Chromosome"/>
</dbReference>
<dbReference type="Pfam" id="PF01266">
    <property type="entry name" value="DAO"/>
    <property type="match status" value="1"/>
</dbReference>
<dbReference type="GO" id="GO:0016491">
    <property type="term" value="F:oxidoreductase activity"/>
    <property type="evidence" value="ECO:0007669"/>
    <property type="project" value="UniProtKB-KW"/>
</dbReference>
<dbReference type="Gene3D" id="3.30.9.10">
    <property type="entry name" value="D-Amino Acid Oxidase, subunit A, domain 2"/>
    <property type="match status" value="1"/>
</dbReference>